<dbReference type="AlphaFoldDB" id="A0A9Q0M0Z7"/>
<dbReference type="FunFam" id="2.30.29.30:FF:000119">
    <property type="entry name" value="FACT complex subunit SSRP1"/>
    <property type="match status" value="1"/>
</dbReference>
<dbReference type="Pfam" id="PF21103">
    <property type="entry name" value="PH1_SSRP1-like"/>
    <property type="match status" value="1"/>
</dbReference>
<evidence type="ECO:0000259" key="11">
    <source>
        <dbReference type="SMART" id="SM01287"/>
    </source>
</evidence>
<dbReference type="GO" id="GO:0006260">
    <property type="term" value="P:DNA replication"/>
    <property type="evidence" value="ECO:0007669"/>
    <property type="project" value="UniProtKB-KW"/>
</dbReference>
<sequence length="494" mass="56847">MDFLEYVKAVKEERGDLTSGRLKLTNTQIIFKNHKTGKIDTLNSGEIKKIGWQRLADNYAIRVMLKNGHLYRYGGLKMFDKEKLENFVQSNYSLTLDTQEFSIRGWNWGTASFEGSVLNFEIKKSEKAFEIPLSNVSHTTTAKNEVTLEFHQNDDAPVSLMEMRFHIPSVDGVDPVQAFMEQVLQKASIIREIGECIAEFKELQCLTPRGRYDIKIFPTFIQLHGKTFDYKIPITSVLRLFQLPHKDSRQVFFVLSLDPPIKQGQTRYHFLILLFNKNEDLNIELGLSESEIREKYEGKLSKIMTGPVYEIVSKVMRHTIQRKITTPDASFATKDTPAITCSYRASNGLMYPLDRGFIYLHKPPVHIRFDEISSINFARSGGSTRSFDFEIETKSSIIHTFSSIDKEEYAKLFDFVSTKNFELRTSEPKLRKIRRRRGRVRDELGDSDESDESFNPGQEEDEVAEEFDSNVSDSSDEDDDDEGSHHGSGHSNYK</sequence>
<dbReference type="InterPro" id="IPR038167">
    <property type="entry name" value="SSRP1_sf"/>
</dbReference>
<dbReference type="EMBL" id="JAPWDV010000003">
    <property type="protein sequence ID" value="KAJ6217275.1"/>
    <property type="molecule type" value="Genomic_DNA"/>
</dbReference>
<keyword evidence="5 9" id="KW-0805">Transcription regulation</keyword>
<keyword evidence="4 9" id="KW-0227">DNA damage</keyword>
<keyword evidence="6 9" id="KW-0804">Transcription</keyword>
<dbReference type="PANTHER" id="PTHR45849:SF1">
    <property type="entry name" value="FACT COMPLEX SUBUNIT SSRP1"/>
    <property type="match status" value="1"/>
</dbReference>
<evidence type="ECO:0000256" key="7">
    <source>
        <dbReference type="ARBA" id="ARBA00023204"/>
    </source>
</evidence>
<dbReference type="InterPro" id="IPR013719">
    <property type="entry name" value="RTT106/SPT16-like_middle_dom"/>
</dbReference>
<evidence type="ECO:0000256" key="1">
    <source>
        <dbReference type="ARBA" id="ARBA00010060"/>
    </source>
</evidence>
<comment type="similarity">
    <text evidence="1 9">Belongs to the SSRP1 family.</text>
</comment>
<comment type="caution">
    <text evidence="12">The sequence shown here is derived from an EMBL/GenBank/DDBJ whole genome shotgun (WGS) entry which is preliminary data.</text>
</comment>
<protein>
    <recommendedName>
        <fullName evidence="9">FACT complex subunit SSRP1</fullName>
    </recommendedName>
</protein>
<dbReference type="InterPro" id="IPR024954">
    <property type="entry name" value="SSRP1_DD"/>
</dbReference>
<dbReference type="Gene3D" id="2.30.29.150">
    <property type="match status" value="1"/>
</dbReference>
<dbReference type="GO" id="GO:0006281">
    <property type="term" value="P:DNA repair"/>
    <property type="evidence" value="ECO:0007669"/>
    <property type="project" value="UniProtKB-KW"/>
</dbReference>
<dbReference type="Pfam" id="PF08512">
    <property type="entry name" value="Rttp106-like_middle"/>
    <property type="match status" value="1"/>
</dbReference>
<evidence type="ECO:0000256" key="5">
    <source>
        <dbReference type="ARBA" id="ARBA00023015"/>
    </source>
</evidence>
<gene>
    <name evidence="12" type="ORF">RDWZM_008432</name>
</gene>
<evidence type="ECO:0000256" key="9">
    <source>
        <dbReference type="RuleBase" id="RU364013"/>
    </source>
</evidence>
<accession>A0A9Q0M0Z7</accession>
<dbReference type="InterPro" id="IPR035417">
    <property type="entry name" value="SSRP1/POB3_N"/>
</dbReference>
<proteinExistence type="inferred from homology"/>
<dbReference type="CDD" id="cd13231">
    <property type="entry name" value="PH2_SSRP1-like"/>
    <property type="match status" value="1"/>
</dbReference>
<dbReference type="InterPro" id="IPR048993">
    <property type="entry name" value="SSRP1-like_PH1"/>
</dbReference>
<dbReference type="Pfam" id="PF17292">
    <property type="entry name" value="POB3_N"/>
    <property type="match status" value="1"/>
</dbReference>
<dbReference type="Pfam" id="PF03531">
    <property type="entry name" value="SSrecog"/>
    <property type="match status" value="1"/>
</dbReference>
<dbReference type="GO" id="GO:0031491">
    <property type="term" value="F:nucleosome binding"/>
    <property type="evidence" value="ECO:0007669"/>
    <property type="project" value="TreeGrafter"/>
</dbReference>
<reference evidence="12" key="1">
    <citation type="submission" date="2022-12" db="EMBL/GenBank/DDBJ databases">
        <title>Genome assemblies of Blomia tropicalis.</title>
        <authorList>
            <person name="Cui Y."/>
        </authorList>
    </citation>
    <scope>NUCLEOTIDE SEQUENCE</scope>
    <source>
        <tissue evidence="12">Adult mites</tissue>
    </source>
</reference>
<dbReference type="Proteomes" id="UP001142055">
    <property type="component" value="Chromosome 3"/>
</dbReference>
<comment type="function">
    <text evidence="9">Component of the FACT complex, a general chromatin factor that acts to reorganize nucleosomes. The FACT complex is involved in multiple processes that require DNA as a template such as mRNA elongation, DNA replication and DNA repair. During transcription elongation the FACT complex acts as a histone chaperone that both destabilizes and restores nucleosomal structure. It facilitates the passage of RNA polymerase II and transcription by promoting the dissociation of one histone H2A-H2B dimer from the nucleosome, then subsequently promotes the reestablishment of the nucleosome following the passage of RNA polymerase II.</text>
</comment>
<evidence type="ECO:0000256" key="2">
    <source>
        <dbReference type="ARBA" id="ARBA00022454"/>
    </source>
</evidence>
<dbReference type="FunFam" id="2.30.29.30:FF:000098">
    <property type="entry name" value="Fact complex subunit ssrp1"/>
    <property type="match status" value="1"/>
</dbReference>
<comment type="subcellular location">
    <subcellularLocation>
        <location evidence="9">Nucleus</location>
    </subcellularLocation>
    <subcellularLocation>
        <location evidence="9">Chromosome</location>
    </subcellularLocation>
</comment>
<dbReference type="FunFam" id="2.30.29.150:FF:000001">
    <property type="entry name" value="Fact complex subunit ssrp1"/>
    <property type="match status" value="1"/>
</dbReference>
<dbReference type="Gene3D" id="2.30.29.220">
    <property type="entry name" value="Structure-specific recognition protein (SSRP1)"/>
    <property type="match status" value="1"/>
</dbReference>
<keyword evidence="8 9" id="KW-0539">Nucleus</keyword>
<dbReference type="GO" id="GO:0035101">
    <property type="term" value="C:FACT complex"/>
    <property type="evidence" value="ECO:0007669"/>
    <property type="project" value="TreeGrafter"/>
</dbReference>
<dbReference type="InterPro" id="IPR050454">
    <property type="entry name" value="RTT106/SSRP1_HistChap/FACT"/>
</dbReference>
<feature type="region of interest" description="Disordered" evidence="10">
    <location>
        <begin position="436"/>
        <end position="494"/>
    </location>
</feature>
<keyword evidence="7 9" id="KW-0234">DNA repair</keyword>
<dbReference type="GO" id="GO:0042393">
    <property type="term" value="F:histone binding"/>
    <property type="evidence" value="ECO:0007669"/>
    <property type="project" value="TreeGrafter"/>
</dbReference>
<dbReference type="PANTHER" id="PTHR45849">
    <property type="entry name" value="FACT COMPLEX SUBUNIT SSRP1"/>
    <property type="match status" value="1"/>
</dbReference>
<dbReference type="GO" id="GO:1902275">
    <property type="term" value="P:regulation of chromatin organization"/>
    <property type="evidence" value="ECO:0007669"/>
    <property type="project" value="TreeGrafter"/>
</dbReference>
<dbReference type="SMART" id="SM01287">
    <property type="entry name" value="Rtt106"/>
    <property type="match status" value="1"/>
</dbReference>
<dbReference type="CDD" id="cd13230">
    <property type="entry name" value="PH1_SSRP1-like"/>
    <property type="match status" value="1"/>
</dbReference>
<keyword evidence="3 9" id="KW-0235">DNA replication</keyword>
<dbReference type="InterPro" id="IPR011993">
    <property type="entry name" value="PH-like_dom_sf"/>
</dbReference>
<dbReference type="Gene3D" id="2.30.29.30">
    <property type="entry name" value="Pleckstrin-homology domain (PH domain)/Phosphotyrosine-binding domain (PTB)"/>
    <property type="match status" value="2"/>
</dbReference>
<organism evidence="12 13">
    <name type="scientific">Blomia tropicalis</name>
    <name type="common">Mite</name>
    <dbReference type="NCBI Taxonomy" id="40697"/>
    <lineage>
        <taxon>Eukaryota</taxon>
        <taxon>Metazoa</taxon>
        <taxon>Ecdysozoa</taxon>
        <taxon>Arthropoda</taxon>
        <taxon>Chelicerata</taxon>
        <taxon>Arachnida</taxon>
        <taxon>Acari</taxon>
        <taxon>Acariformes</taxon>
        <taxon>Sarcoptiformes</taxon>
        <taxon>Astigmata</taxon>
        <taxon>Glycyphagoidea</taxon>
        <taxon>Echimyopodidae</taxon>
        <taxon>Blomia</taxon>
    </lineage>
</organism>
<evidence type="ECO:0000256" key="10">
    <source>
        <dbReference type="SAM" id="MobiDB-lite"/>
    </source>
</evidence>
<dbReference type="GO" id="GO:0003677">
    <property type="term" value="F:DNA binding"/>
    <property type="evidence" value="ECO:0007669"/>
    <property type="project" value="InterPro"/>
</dbReference>
<dbReference type="InterPro" id="IPR000969">
    <property type="entry name" value="SSRP1/POB3"/>
</dbReference>
<evidence type="ECO:0000256" key="4">
    <source>
        <dbReference type="ARBA" id="ARBA00022763"/>
    </source>
</evidence>
<evidence type="ECO:0000256" key="6">
    <source>
        <dbReference type="ARBA" id="ARBA00023163"/>
    </source>
</evidence>
<evidence type="ECO:0000313" key="13">
    <source>
        <dbReference type="Proteomes" id="UP001142055"/>
    </source>
</evidence>
<dbReference type="SUPFAM" id="SSF50729">
    <property type="entry name" value="PH domain-like"/>
    <property type="match status" value="1"/>
</dbReference>
<keyword evidence="2 9" id="KW-0158">Chromosome</keyword>
<dbReference type="OMA" id="CGENDDM"/>
<evidence type="ECO:0000256" key="3">
    <source>
        <dbReference type="ARBA" id="ARBA00022705"/>
    </source>
</evidence>
<dbReference type="PRINTS" id="PR00887">
    <property type="entry name" value="SSRCOGNITION"/>
</dbReference>
<evidence type="ECO:0000313" key="12">
    <source>
        <dbReference type="EMBL" id="KAJ6217275.1"/>
    </source>
</evidence>
<feature type="domain" description="Histone chaperone RTT106/FACT complex subunit SPT16-like middle" evidence="11">
    <location>
        <begin position="336"/>
        <end position="426"/>
    </location>
</feature>
<evidence type="ECO:0000256" key="8">
    <source>
        <dbReference type="ARBA" id="ARBA00023242"/>
    </source>
</evidence>
<name>A0A9Q0M0Z7_BLOTA</name>
<feature type="compositionally biased region" description="Acidic residues" evidence="10">
    <location>
        <begin position="445"/>
        <end position="482"/>
    </location>
</feature>
<keyword evidence="13" id="KW-1185">Reference proteome</keyword>